<evidence type="ECO:0000256" key="1">
    <source>
        <dbReference type="ARBA" id="ARBA00022741"/>
    </source>
</evidence>
<organism evidence="4 5">
    <name type="scientific">Zostera marina</name>
    <name type="common">Eelgrass</name>
    <dbReference type="NCBI Taxonomy" id="29655"/>
    <lineage>
        <taxon>Eukaryota</taxon>
        <taxon>Viridiplantae</taxon>
        <taxon>Streptophyta</taxon>
        <taxon>Embryophyta</taxon>
        <taxon>Tracheophyta</taxon>
        <taxon>Spermatophyta</taxon>
        <taxon>Magnoliopsida</taxon>
        <taxon>Liliopsida</taxon>
        <taxon>Zosteraceae</taxon>
        <taxon>Zostera</taxon>
    </lineage>
</organism>
<dbReference type="Proteomes" id="UP000036987">
    <property type="component" value="Unassembled WGS sequence"/>
</dbReference>
<dbReference type="EMBL" id="LFYR01001858">
    <property type="protein sequence ID" value="KMZ58912.1"/>
    <property type="molecule type" value="Genomic_DNA"/>
</dbReference>
<dbReference type="PANTHER" id="PTHR27007">
    <property type="match status" value="1"/>
</dbReference>
<reference evidence="5" key="1">
    <citation type="journal article" date="2016" name="Nature">
        <title>The genome of the seagrass Zostera marina reveals angiosperm adaptation to the sea.</title>
        <authorList>
            <person name="Olsen J.L."/>
            <person name="Rouze P."/>
            <person name="Verhelst B."/>
            <person name="Lin Y.-C."/>
            <person name="Bayer T."/>
            <person name="Collen J."/>
            <person name="Dattolo E."/>
            <person name="De Paoli E."/>
            <person name="Dittami S."/>
            <person name="Maumus F."/>
            <person name="Michel G."/>
            <person name="Kersting A."/>
            <person name="Lauritano C."/>
            <person name="Lohaus R."/>
            <person name="Toepel M."/>
            <person name="Tonon T."/>
            <person name="Vanneste K."/>
            <person name="Amirebrahimi M."/>
            <person name="Brakel J."/>
            <person name="Bostroem C."/>
            <person name="Chovatia M."/>
            <person name="Grimwood J."/>
            <person name="Jenkins J.W."/>
            <person name="Jueterbock A."/>
            <person name="Mraz A."/>
            <person name="Stam W.T."/>
            <person name="Tice H."/>
            <person name="Bornberg-Bauer E."/>
            <person name="Green P.J."/>
            <person name="Pearson G.A."/>
            <person name="Procaccini G."/>
            <person name="Duarte C.M."/>
            <person name="Schmutz J."/>
            <person name="Reusch T.B.H."/>
            <person name="Van de Peer Y."/>
        </authorList>
    </citation>
    <scope>NUCLEOTIDE SEQUENCE [LARGE SCALE GENOMIC DNA]</scope>
    <source>
        <strain evidence="5">cv. Finnish</strain>
    </source>
</reference>
<dbReference type="GO" id="GO:0004672">
    <property type="term" value="F:protein kinase activity"/>
    <property type="evidence" value="ECO:0007669"/>
    <property type="project" value="InterPro"/>
</dbReference>
<sequence>MKSQRIGTKVLNWNQRFEIVKGVAAGLLYLHEEGVQVVVHRDIKAANVLLDGDLKNKLSDFGLARLYDHGGNSRTTSVVETLGYLAPELMKTGKAMTMTDWALECWKRGMLLQVVDGKLKEDYVEEEVYKVVQLVVLCSHTNPTTRLTIWQ</sequence>
<dbReference type="OMA" id="YLMAMPR"/>
<dbReference type="SUPFAM" id="SSF56112">
    <property type="entry name" value="Protein kinase-like (PK-like)"/>
    <property type="match status" value="1"/>
</dbReference>
<evidence type="ECO:0000259" key="3">
    <source>
        <dbReference type="PROSITE" id="PS50011"/>
    </source>
</evidence>
<keyword evidence="1" id="KW-0547">Nucleotide-binding</keyword>
<dbReference type="Pfam" id="PF00069">
    <property type="entry name" value="Pkinase"/>
    <property type="match status" value="1"/>
</dbReference>
<proteinExistence type="predicted"/>
<keyword evidence="5" id="KW-1185">Reference proteome</keyword>
<dbReference type="AlphaFoldDB" id="A0A0K9NS56"/>
<feature type="domain" description="Protein kinase" evidence="3">
    <location>
        <begin position="1"/>
        <end position="151"/>
    </location>
</feature>
<dbReference type="InterPro" id="IPR000719">
    <property type="entry name" value="Prot_kinase_dom"/>
</dbReference>
<comment type="caution">
    <text evidence="4">The sequence shown here is derived from an EMBL/GenBank/DDBJ whole genome shotgun (WGS) entry which is preliminary data.</text>
</comment>
<evidence type="ECO:0000313" key="5">
    <source>
        <dbReference type="Proteomes" id="UP000036987"/>
    </source>
</evidence>
<dbReference type="InterPro" id="IPR050528">
    <property type="entry name" value="L-type_Lectin-RKs"/>
</dbReference>
<dbReference type="STRING" id="29655.A0A0K9NS56"/>
<dbReference type="InterPro" id="IPR008271">
    <property type="entry name" value="Ser/Thr_kinase_AS"/>
</dbReference>
<dbReference type="InterPro" id="IPR011009">
    <property type="entry name" value="Kinase-like_dom_sf"/>
</dbReference>
<dbReference type="OrthoDB" id="778598at2759"/>
<protein>
    <recommendedName>
        <fullName evidence="3">Protein kinase domain-containing protein</fullName>
    </recommendedName>
</protein>
<dbReference type="PROSITE" id="PS00108">
    <property type="entry name" value="PROTEIN_KINASE_ST"/>
    <property type="match status" value="1"/>
</dbReference>
<accession>A0A0K9NS56</accession>
<dbReference type="GO" id="GO:0005524">
    <property type="term" value="F:ATP binding"/>
    <property type="evidence" value="ECO:0007669"/>
    <property type="project" value="UniProtKB-KW"/>
</dbReference>
<evidence type="ECO:0000256" key="2">
    <source>
        <dbReference type="ARBA" id="ARBA00022840"/>
    </source>
</evidence>
<dbReference type="FunFam" id="1.10.510.10:FF:001731">
    <property type="match status" value="1"/>
</dbReference>
<gene>
    <name evidence="4" type="ORF">ZOSMA_72G00730</name>
</gene>
<dbReference type="PROSITE" id="PS50011">
    <property type="entry name" value="PROTEIN_KINASE_DOM"/>
    <property type="match status" value="1"/>
</dbReference>
<name>A0A0K9NS56_ZOSMR</name>
<keyword evidence="2" id="KW-0067">ATP-binding</keyword>
<dbReference type="Gene3D" id="1.10.510.10">
    <property type="entry name" value="Transferase(Phosphotransferase) domain 1"/>
    <property type="match status" value="2"/>
</dbReference>
<evidence type="ECO:0000313" key="4">
    <source>
        <dbReference type="EMBL" id="KMZ58912.1"/>
    </source>
</evidence>